<dbReference type="InterPro" id="IPR028097">
    <property type="entry name" value="FAM91_C_dom"/>
</dbReference>
<dbReference type="EMBL" id="GEDC01015637">
    <property type="protein sequence ID" value="JAS21661.1"/>
    <property type="molecule type" value="Transcribed_RNA"/>
</dbReference>
<organism evidence="4">
    <name type="scientific">Clastoptera arizonana</name>
    <name type="common">Arizona spittle bug</name>
    <dbReference type="NCBI Taxonomy" id="38151"/>
    <lineage>
        <taxon>Eukaryota</taxon>
        <taxon>Metazoa</taxon>
        <taxon>Ecdysozoa</taxon>
        <taxon>Arthropoda</taxon>
        <taxon>Hexapoda</taxon>
        <taxon>Insecta</taxon>
        <taxon>Pterygota</taxon>
        <taxon>Neoptera</taxon>
        <taxon>Paraneoptera</taxon>
        <taxon>Hemiptera</taxon>
        <taxon>Auchenorrhyncha</taxon>
        <taxon>Cercopoidea</taxon>
        <taxon>Clastopteridae</taxon>
        <taxon>Clastoptera</taxon>
    </lineage>
</organism>
<feature type="domain" description="FAM91 N-terminal" evidence="2">
    <location>
        <begin position="8"/>
        <end position="309"/>
    </location>
</feature>
<name>A0A1B6D7K2_9HEMI</name>
<comment type="similarity">
    <text evidence="1">Belongs to the FAM91 family.</text>
</comment>
<sequence>MNNDVELHIRQNIPWQKLPSNIKQNLGNSQKEYDKCIINFSIKNQLRYKGNIVRLVRKDERRYYEEVLLYSRSTLLLYPYHLSDIMVEGLRVTPFQYYSSVLETIMDQERSYDSLPNFTAADCLRLLGIGRNEYIDLMNQCRSGRKLFRRKNVRDLLPAKPISVNIDPWWLVVVGCIVEEDMKLVSEQEKELIDRIIDNGKQRAGDLDHNLVHALYKKGLIYLEVPIEHSDYIIVPPLEGFVMNRVSGDYFETLLYKIFVSIDERTSVGELASVLEIDAQAVKNAVSLYCRLGFARKKCTDIDDCHPSWNPARKGNISLGDEPLMLELNEALAENNIMEEKNVEAVEAMEDMDLNGLHLNSTSTKRIAFLFDSTLTAFLMMGNLSPGLKSHAVTMFEVGKLSDESIDSFMCELEKVSTARDDSEGEARRYFEHALILRSTVLALRHGTNLYSGLDLIRCESLQSLDSDICKRVLKKNYSLLVSMAPLSKEIKPIISQEPPHLGAAAAEVNSIWFKLFLYHITGSGPPSILFARGSRVKRLPLILKTCDRVLVTTWGHDPTVIPVSNLLFALNDALTYAPVLAQAFGVDKGADTHLVPFPFTENSDECDWTKHQGILKLAEQVDLNHGCGYITLMRFNKYKEYNNDLLRLVLKPKPQMTPIPTPTLAVQAWIETNKGNITSPEKSPVNPMNGIPNKECAHILEQELDELSEVRIGSSESSPCRVTEKGTVENCLEYPKENKMTDWLLLDCCFGVPLFDAEINQRICDLIVNRLGEKESLEELVESNDRMISRLNAFISEFQDLNGKSGIPQFNFGNIAWPVSNLMFCNGTLKEWNKK</sequence>
<dbReference type="InterPro" id="IPR039199">
    <property type="entry name" value="FAM91"/>
</dbReference>
<gene>
    <name evidence="5" type="ORF">g.25544</name>
    <name evidence="6" type="ORF">g.25547</name>
    <name evidence="4" type="ORF">g.25549</name>
</gene>
<evidence type="ECO:0000259" key="2">
    <source>
        <dbReference type="Pfam" id="PF14647"/>
    </source>
</evidence>
<dbReference type="PANTHER" id="PTHR28441">
    <property type="entry name" value="PROTEIN FAM91A1"/>
    <property type="match status" value="1"/>
</dbReference>
<evidence type="ECO:0000259" key="3">
    <source>
        <dbReference type="Pfam" id="PF14648"/>
    </source>
</evidence>
<dbReference type="PANTHER" id="PTHR28441:SF2">
    <property type="entry name" value="PROTEIN FAM91A1"/>
    <property type="match status" value="1"/>
</dbReference>
<dbReference type="AlphaFoldDB" id="A0A1B6D7K2"/>
<dbReference type="EMBL" id="GEDC01014298">
    <property type="protein sequence ID" value="JAS23000.1"/>
    <property type="molecule type" value="Transcribed_RNA"/>
</dbReference>
<protein>
    <recommendedName>
        <fullName evidence="7">FAM91 N-terminal domain-containing protein</fullName>
    </recommendedName>
</protein>
<evidence type="ECO:0000313" key="4">
    <source>
        <dbReference type="EMBL" id="JAS21661.1"/>
    </source>
</evidence>
<accession>A0A1B6D7K2</accession>
<dbReference type="InterPro" id="IPR028091">
    <property type="entry name" value="FAM91_N_dom"/>
</dbReference>
<evidence type="ECO:0000313" key="6">
    <source>
        <dbReference type="EMBL" id="JAS28252.1"/>
    </source>
</evidence>
<evidence type="ECO:0000313" key="5">
    <source>
        <dbReference type="EMBL" id="JAS23000.1"/>
    </source>
</evidence>
<reference evidence="4" key="1">
    <citation type="submission" date="2015-12" db="EMBL/GenBank/DDBJ databases">
        <title>De novo transcriptome assembly of four potential Pierce s Disease insect vectors from Arizona vineyards.</title>
        <authorList>
            <person name="Tassone E.E."/>
        </authorList>
    </citation>
    <scope>NUCLEOTIDE SEQUENCE</scope>
</reference>
<proteinExistence type="inferred from homology"/>
<evidence type="ECO:0000256" key="1">
    <source>
        <dbReference type="ARBA" id="ARBA00010319"/>
    </source>
</evidence>
<dbReference type="Pfam" id="PF14648">
    <property type="entry name" value="FAM91_C"/>
    <property type="match status" value="1"/>
</dbReference>
<dbReference type="Pfam" id="PF14647">
    <property type="entry name" value="FAM91_N"/>
    <property type="match status" value="1"/>
</dbReference>
<feature type="domain" description="FAM91 C-terminal" evidence="3">
    <location>
        <begin position="364"/>
        <end position="831"/>
    </location>
</feature>
<dbReference type="EMBL" id="GEDC01009046">
    <property type="protein sequence ID" value="JAS28252.1"/>
    <property type="molecule type" value="Transcribed_RNA"/>
</dbReference>
<evidence type="ECO:0008006" key="7">
    <source>
        <dbReference type="Google" id="ProtNLM"/>
    </source>
</evidence>